<protein>
    <submittedName>
        <fullName evidence="6">Protein SCO1/2</fullName>
    </submittedName>
</protein>
<dbReference type="Pfam" id="PF02630">
    <property type="entry name" value="SCO1-SenC"/>
    <property type="match status" value="1"/>
</dbReference>
<name>A0A1I5U8K0_9RHOB</name>
<feature type="disulfide bond" description="Redox-active" evidence="4">
    <location>
        <begin position="75"/>
        <end position="79"/>
    </location>
</feature>
<evidence type="ECO:0000259" key="5">
    <source>
        <dbReference type="PROSITE" id="PS51352"/>
    </source>
</evidence>
<comment type="similarity">
    <text evidence="1">Belongs to the SCO1/2 family.</text>
</comment>
<dbReference type="PROSITE" id="PS51352">
    <property type="entry name" value="THIOREDOXIN_2"/>
    <property type="match status" value="1"/>
</dbReference>
<evidence type="ECO:0000256" key="3">
    <source>
        <dbReference type="PIRSR" id="PIRSR603782-1"/>
    </source>
</evidence>
<evidence type="ECO:0000313" key="6">
    <source>
        <dbReference type="EMBL" id="SFP91621.1"/>
    </source>
</evidence>
<evidence type="ECO:0000313" key="7">
    <source>
        <dbReference type="Proteomes" id="UP000199356"/>
    </source>
</evidence>
<dbReference type="FunFam" id="3.40.30.10:FF:000013">
    <property type="entry name" value="Blast:Protein SCO1 homolog, mitochondrial"/>
    <property type="match status" value="1"/>
</dbReference>
<feature type="binding site" evidence="3">
    <location>
        <position position="79"/>
    </location>
    <ligand>
        <name>Cu cation</name>
        <dbReference type="ChEBI" id="CHEBI:23378"/>
    </ligand>
</feature>
<gene>
    <name evidence="6" type="ORF">SAMN04488047_11839</name>
</gene>
<dbReference type="CDD" id="cd02968">
    <property type="entry name" value="SCO"/>
    <property type="match status" value="1"/>
</dbReference>
<keyword evidence="2 3" id="KW-0186">Copper</keyword>
<feature type="binding site" evidence="3">
    <location>
        <position position="75"/>
    </location>
    <ligand>
        <name>Cu cation</name>
        <dbReference type="ChEBI" id="CHEBI:23378"/>
    </ligand>
</feature>
<organism evidence="6 7">
    <name type="scientific">Tranquillimonas alkanivorans</name>
    <dbReference type="NCBI Taxonomy" id="441119"/>
    <lineage>
        <taxon>Bacteria</taxon>
        <taxon>Pseudomonadati</taxon>
        <taxon>Pseudomonadota</taxon>
        <taxon>Alphaproteobacteria</taxon>
        <taxon>Rhodobacterales</taxon>
        <taxon>Roseobacteraceae</taxon>
        <taxon>Tranquillimonas</taxon>
    </lineage>
</organism>
<dbReference type="InterPro" id="IPR003782">
    <property type="entry name" value="SCO1/SenC"/>
</dbReference>
<dbReference type="PANTHER" id="PTHR12151:SF25">
    <property type="entry name" value="LINALOOL DEHYDRATASE_ISOMERASE DOMAIN-CONTAINING PROTEIN"/>
    <property type="match status" value="1"/>
</dbReference>
<evidence type="ECO:0000256" key="4">
    <source>
        <dbReference type="PIRSR" id="PIRSR603782-2"/>
    </source>
</evidence>
<dbReference type="InterPro" id="IPR013766">
    <property type="entry name" value="Thioredoxin_domain"/>
</dbReference>
<reference evidence="6 7" key="1">
    <citation type="submission" date="2016-10" db="EMBL/GenBank/DDBJ databases">
        <authorList>
            <person name="de Groot N.N."/>
        </authorList>
    </citation>
    <scope>NUCLEOTIDE SEQUENCE [LARGE SCALE GENOMIC DNA]</scope>
    <source>
        <strain evidence="6 7">DSM 19547</strain>
    </source>
</reference>
<proteinExistence type="inferred from homology"/>
<dbReference type="Gene3D" id="3.40.30.10">
    <property type="entry name" value="Glutaredoxin"/>
    <property type="match status" value="1"/>
</dbReference>
<keyword evidence="3" id="KW-0479">Metal-binding</keyword>
<dbReference type="EMBL" id="FOXA01000018">
    <property type="protein sequence ID" value="SFP91621.1"/>
    <property type="molecule type" value="Genomic_DNA"/>
</dbReference>
<dbReference type="AlphaFoldDB" id="A0A1I5U8K0"/>
<dbReference type="InterPro" id="IPR036249">
    <property type="entry name" value="Thioredoxin-like_sf"/>
</dbReference>
<dbReference type="SUPFAM" id="SSF52833">
    <property type="entry name" value="Thioredoxin-like"/>
    <property type="match status" value="1"/>
</dbReference>
<sequence>MLMKPTRSLLLLPGLAVVAFAGGLLWQRGTSASVVAEAEPAIVADFELTGHDGMLRTEEDFRGQWTLVFFRFTHCPDVCPTTLADMAQVMDDLGPQADAVQPLFVSVDSERDDVEALAEYVPQFHPEIIGLAGTSEQIEKTAETFKIYHEKVEAEQAPDGYTMGHSSQIFLFNPEGELVELFSYGTPAAEITAGLRSRIAADG</sequence>
<dbReference type="GO" id="GO:0046872">
    <property type="term" value="F:metal ion binding"/>
    <property type="evidence" value="ECO:0007669"/>
    <property type="project" value="UniProtKB-KW"/>
</dbReference>
<feature type="binding site" evidence="3">
    <location>
        <position position="165"/>
    </location>
    <ligand>
        <name>Cu cation</name>
        <dbReference type="ChEBI" id="CHEBI:23378"/>
    </ligand>
</feature>
<dbReference type="Proteomes" id="UP000199356">
    <property type="component" value="Unassembled WGS sequence"/>
</dbReference>
<keyword evidence="4" id="KW-1015">Disulfide bond</keyword>
<feature type="domain" description="Thioredoxin" evidence="5">
    <location>
        <begin position="37"/>
        <end position="200"/>
    </location>
</feature>
<dbReference type="STRING" id="441119.SAMN04488047_11839"/>
<evidence type="ECO:0000256" key="2">
    <source>
        <dbReference type="ARBA" id="ARBA00023008"/>
    </source>
</evidence>
<accession>A0A1I5U8K0</accession>
<evidence type="ECO:0000256" key="1">
    <source>
        <dbReference type="ARBA" id="ARBA00010996"/>
    </source>
</evidence>
<dbReference type="PANTHER" id="PTHR12151">
    <property type="entry name" value="ELECTRON TRANSPORT PROTIN SCO1/SENC FAMILY MEMBER"/>
    <property type="match status" value="1"/>
</dbReference>
<keyword evidence="7" id="KW-1185">Reference proteome</keyword>